<reference evidence="3" key="1">
    <citation type="submission" date="2022-02" db="EMBL/GenBank/DDBJ databases">
        <authorList>
            <person name="King R."/>
        </authorList>
    </citation>
    <scope>NUCLEOTIDE SEQUENCE</scope>
</reference>
<feature type="compositionally biased region" description="Low complexity" evidence="1">
    <location>
        <begin position="93"/>
        <end position="108"/>
    </location>
</feature>
<feature type="region of interest" description="Disordered" evidence="1">
    <location>
        <begin position="164"/>
        <end position="191"/>
    </location>
</feature>
<feature type="compositionally biased region" description="Low complexity" evidence="1">
    <location>
        <begin position="63"/>
        <end position="80"/>
    </location>
</feature>
<gene>
    <name evidence="3" type="ORF">SPLIT_LOCUS2044</name>
</gene>
<keyword evidence="4" id="KW-1185">Reference proteome</keyword>
<organism evidence="3 4">
    <name type="scientific">Spodoptera littoralis</name>
    <name type="common">Egyptian cotton leafworm</name>
    <dbReference type="NCBI Taxonomy" id="7109"/>
    <lineage>
        <taxon>Eukaryota</taxon>
        <taxon>Metazoa</taxon>
        <taxon>Ecdysozoa</taxon>
        <taxon>Arthropoda</taxon>
        <taxon>Hexapoda</taxon>
        <taxon>Insecta</taxon>
        <taxon>Pterygota</taxon>
        <taxon>Neoptera</taxon>
        <taxon>Endopterygota</taxon>
        <taxon>Lepidoptera</taxon>
        <taxon>Glossata</taxon>
        <taxon>Ditrysia</taxon>
        <taxon>Noctuoidea</taxon>
        <taxon>Noctuidae</taxon>
        <taxon>Amphipyrinae</taxon>
        <taxon>Spodoptera</taxon>
    </lineage>
</organism>
<proteinExistence type="predicted"/>
<feature type="signal peptide" evidence="2">
    <location>
        <begin position="1"/>
        <end position="21"/>
    </location>
</feature>
<feature type="region of interest" description="Disordered" evidence="1">
    <location>
        <begin position="55"/>
        <end position="124"/>
    </location>
</feature>
<evidence type="ECO:0000256" key="2">
    <source>
        <dbReference type="SAM" id="SignalP"/>
    </source>
</evidence>
<keyword evidence="2" id="KW-0732">Signal</keyword>
<accession>A0A9P0MZ74</accession>
<name>A0A9P0MZ74_SPOLI</name>
<evidence type="ECO:0000313" key="4">
    <source>
        <dbReference type="Proteomes" id="UP001153321"/>
    </source>
</evidence>
<evidence type="ECO:0000313" key="3">
    <source>
        <dbReference type="EMBL" id="CAH1636682.1"/>
    </source>
</evidence>
<dbReference type="Proteomes" id="UP001153321">
    <property type="component" value="Chromosome 13"/>
</dbReference>
<evidence type="ECO:0000256" key="1">
    <source>
        <dbReference type="SAM" id="MobiDB-lite"/>
    </source>
</evidence>
<dbReference type="EMBL" id="LR824544">
    <property type="protein sequence ID" value="CAH1636682.1"/>
    <property type="molecule type" value="Genomic_DNA"/>
</dbReference>
<sequence length="219" mass="21885">MYTLRAADGLLVVACVCAVRGANDDAGAGRGGLLCVAGAAGAGLAAVGGGAAAGRGAGAQRPPAASARLHGALAPAAAPRRPAHTGGERGRAAQRVRGAGAGRAAAGAAGAGRRGRAASGARAPLPPRLRALRVRRRAVAAAAPALLQQCVRLRLPEDAAHRLSQRPHRRAGLTARPRAPVPPRPDRGVAARPLATRPRPRLAVPHLHCGVTLNSNLCV</sequence>
<protein>
    <submittedName>
        <fullName evidence="3">Uncharacterized protein</fullName>
    </submittedName>
</protein>
<dbReference type="AlphaFoldDB" id="A0A9P0MZ74"/>
<feature type="chain" id="PRO_5040130878" evidence="2">
    <location>
        <begin position="22"/>
        <end position="219"/>
    </location>
</feature>